<dbReference type="SMART" id="SM00267">
    <property type="entry name" value="GGDEF"/>
    <property type="match status" value="1"/>
</dbReference>
<dbReference type="InterPro" id="IPR050706">
    <property type="entry name" value="Cyclic-di-GMP_PDE-like"/>
</dbReference>
<dbReference type="STRING" id="1085623.GNIT_0822"/>
<evidence type="ECO:0000259" key="2">
    <source>
        <dbReference type="PROSITE" id="PS50887"/>
    </source>
</evidence>
<sequence length="587" mass="65223">MSMNAKLMSGLDAINDTAMSPSSVGSVMDYLGYQLAKMNDVLGLSGSALCVSRAGHLLDKDSNNLYVIGAINAFLPILQNDAATALPKRLAKLVQHCFDSKTHYYSSKDNLMYLNYSGLESLIYFESATALEVSEQKIAETMASQISIGLENVNLYSKLKTTSFNDWLTKLPNRNEFINLISAMKTDLTVRKQLALVDLSHFSDINDGLGQDIGNSLLVAVSKRLVNSFSDGIQIGRITGDVFGIIGDASFVAPHIINDLFREPFSVSSHALLINVNIGFYEIQANVDAIYQLRCANVALNHAKKSISKNAAFYSPAMDDETRKRLDIIRNLQHDFECEKLEVWYQPQIDLLTEETVGVEALLRWRDSKGEFISPEVFVPLAEYSGLIVEIGKWVLAESVRRLKVLIAAGYSHIRMAVNVSVLQFRDQSFVNYVKYVIDLHGIPPKLLELEITESVVMDEPEIVIQALNQLKAFGVHIAIDDFGTGFSSMSYIQKLPLDRLKIDRSFVKDIDTNKDAFIAQAIVNLGKQLGLITIAEGVERKSQASQMLKLGTDEAQGYLFAKPMPFSDLKTYLLSHSYQKVAPDNT</sequence>
<dbReference type="HOGENOM" id="CLU_000445_70_50_6"/>
<dbReference type="SUPFAM" id="SSF55073">
    <property type="entry name" value="Nucleotide cyclase"/>
    <property type="match status" value="1"/>
</dbReference>
<dbReference type="EMBL" id="CP003060">
    <property type="protein sequence ID" value="AEP28966.1"/>
    <property type="molecule type" value="Genomic_DNA"/>
</dbReference>
<dbReference type="PROSITE" id="PS50887">
    <property type="entry name" value="GGDEF"/>
    <property type="match status" value="1"/>
</dbReference>
<evidence type="ECO:0000259" key="1">
    <source>
        <dbReference type="PROSITE" id="PS50883"/>
    </source>
</evidence>
<dbReference type="KEGG" id="gni:GNIT_0822"/>
<protein>
    <submittedName>
        <fullName evidence="3">Response regulator/GGDEF/EAL domain protein</fullName>
    </submittedName>
</protein>
<dbReference type="SMART" id="SM00052">
    <property type="entry name" value="EAL"/>
    <property type="match status" value="1"/>
</dbReference>
<feature type="domain" description="EAL" evidence="1">
    <location>
        <begin position="325"/>
        <end position="578"/>
    </location>
</feature>
<dbReference type="Proteomes" id="UP000009282">
    <property type="component" value="Chromosome"/>
</dbReference>
<dbReference type="CDD" id="cd01948">
    <property type="entry name" value="EAL"/>
    <property type="match status" value="1"/>
</dbReference>
<proteinExistence type="predicted"/>
<dbReference type="InterPro" id="IPR029787">
    <property type="entry name" value="Nucleotide_cyclase"/>
</dbReference>
<dbReference type="eggNOG" id="COG5001">
    <property type="taxonomic scope" value="Bacteria"/>
</dbReference>
<evidence type="ECO:0000313" key="4">
    <source>
        <dbReference type="Proteomes" id="UP000009282"/>
    </source>
</evidence>
<evidence type="ECO:0000313" key="3">
    <source>
        <dbReference type="EMBL" id="AEP28966.1"/>
    </source>
</evidence>
<dbReference type="InterPro" id="IPR043128">
    <property type="entry name" value="Rev_trsase/Diguanyl_cyclase"/>
</dbReference>
<dbReference type="InterPro" id="IPR035919">
    <property type="entry name" value="EAL_sf"/>
</dbReference>
<dbReference type="Gene3D" id="3.30.70.270">
    <property type="match status" value="1"/>
</dbReference>
<gene>
    <name evidence="3" type="ordered locus">GNIT_0822</name>
</gene>
<accession>G4QJS4</accession>
<dbReference type="NCBIfam" id="TIGR00254">
    <property type="entry name" value="GGDEF"/>
    <property type="match status" value="1"/>
</dbReference>
<dbReference type="PANTHER" id="PTHR33121:SF70">
    <property type="entry name" value="SIGNALING PROTEIN YKOW"/>
    <property type="match status" value="1"/>
</dbReference>
<organism evidence="3 4">
    <name type="scientific">Glaciecola nitratireducens (strain JCM 12485 / KCTC 12276 / FR1064)</name>
    <dbReference type="NCBI Taxonomy" id="1085623"/>
    <lineage>
        <taxon>Bacteria</taxon>
        <taxon>Pseudomonadati</taxon>
        <taxon>Pseudomonadota</taxon>
        <taxon>Gammaproteobacteria</taxon>
        <taxon>Alteromonadales</taxon>
        <taxon>Alteromonadaceae</taxon>
        <taxon>Brumicola</taxon>
    </lineage>
</organism>
<dbReference type="InterPro" id="IPR000160">
    <property type="entry name" value="GGDEF_dom"/>
</dbReference>
<dbReference type="Pfam" id="PF00990">
    <property type="entry name" value="GGDEF"/>
    <property type="match status" value="1"/>
</dbReference>
<feature type="domain" description="GGDEF" evidence="2">
    <location>
        <begin position="190"/>
        <end position="317"/>
    </location>
</feature>
<reference evidence="3 4" key="1">
    <citation type="journal article" date="2011" name="J. Bacteriol.">
        <title>Complete genome sequence of seawater bacterium Glaciecola nitratireducens FR1064T.</title>
        <authorList>
            <person name="Bian F."/>
            <person name="Qin Q.L."/>
            <person name="Xie B.B."/>
            <person name="Shu Y.L."/>
            <person name="Zhang X.Y."/>
            <person name="Yu Y."/>
            <person name="Chen B."/>
            <person name="Chen X.L."/>
            <person name="Zhou B.C."/>
            <person name="Zhang Y.Z."/>
        </authorList>
    </citation>
    <scope>NUCLEOTIDE SEQUENCE [LARGE SCALE GENOMIC DNA]</scope>
    <source>
        <strain evidence="4">JCM 12485 / KCTC 12276 / FR1064</strain>
    </source>
</reference>
<dbReference type="PROSITE" id="PS50883">
    <property type="entry name" value="EAL"/>
    <property type="match status" value="1"/>
</dbReference>
<dbReference type="Pfam" id="PF00563">
    <property type="entry name" value="EAL"/>
    <property type="match status" value="1"/>
</dbReference>
<dbReference type="InterPro" id="IPR001633">
    <property type="entry name" value="EAL_dom"/>
</dbReference>
<name>G4QJS4_GLANF</name>
<dbReference type="Gene3D" id="3.20.20.450">
    <property type="entry name" value="EAL domain"/>
    <property type="match status" value="1"/>
</dbReference>
<dbReference type="GO" id="GO:0071111">
    <property type="term" value="F:cyclic-guanylate-specific phosphodiesterase activity"/>
    <property type="evidence" value="ECO:0007669"/>
    <property type="project" value="InterPro"/>
</dbReference>
<dbReference type="Pfam" id="PF11849">
    <property type="entry name" value="DUF3369"/>
    <property type="match status" value="1"/>
</dbReference>
<dbReference type="InterPro" id="IPR021800">
    <property type="entry name" value="DUF3369"/>
</dbReference>
<dbReference type="PANTHER" id="PTHR33121">
    <property type="entry name" value="CYCLIC DI-GMP PHOSPHODIESTERASE PDEF"/>
    <property type="match status" value="1"/>
</dbReference>
<dbReference type="CDD" id="cd01949">
    <property type="entry name" value="GGDEF"/>
    <property type="match status" value="1"/>
</dbReference>
<dbReference type="AlphaFoldDB" id="G4QJS4"/>
<keyword evidence="4" id="KW-1185">Reference proteome</keyword>
<dbReference type="SUPFAM" id="SSF141868">
    <property type="entry name" value="EAL domain-like"/>
    <property type="match status" value="1"/>
</dbReference>